<dbReference type="PANTHER" id="PTHR43802:SF1">
    <property type="entry name" value="IP11341P-RELATED"/>
    <property type="match status" value="1"/>
</dbReference>
<dbReference type="PANTHER" id="PTHR43802">
    <property type="entry name" value="ENOYL-COA HYDRATASE"/>
    <property type="match status" value="1"/>
</dbReference>
<reference evidence="3 4" key="1">
    <citation type="submission" date="2024-06" db="EMBL/GenBank/DDBJ databases">
        <title>Genomic Encyclopedia of Type Strains, Phase IV (KMG-IV): sequencing the most valuable type-strain genomes for metagenomic binning, comparative biology and taxonomic classification.</title>
        <authorList>
            <person name="Goeker M."/>
        </authorList>
    </citation>
    <scope>NUCLEOTIDE SEQUENCE [LARGE SCALE GENOMIC DNA]</scope>
    <source>
        <strain evidence="3 4">DSM 17809</strain>
    </source>
</reference>
<name>A0ABV2EGS8_9CAUL</name>
<dbReference type="Gene3D" id="3.90.226.10">
    <property type="entry name" value="2-enoyl-CoA Hydratase, Chain A, domain 1"/>
    <property type="match status" value="1"/>
</dbReference>
<keyword evidence="4" id="KW-1185">Reference proteome</keyword>
<dbReference type="GO" id="GO:0016853">
    <property type="term" value="F:isomerase activity"/>
    <property type="evidence" value="ECO:0007669"/>
    <property type="project" value="UniProtKB-KW"/>
</dbReference>
<dbReference type="CDD" id="cd06558">
    <property type="entry name" value="crotonase-like"/>
    <property type="match status" value="1"/>
</dbReference>
<dbReference type="Proteomes" id="UP001549110">
    <property type="component" value="Unassembled WGS sequence"/>
</dbReference>
<accession>A0ABV2EGS8</accession>
<dbReference type="EC" id="5.3.3.18" evidence="3"/>
<dbReference type="InterPro" id="IPR029045">
    <property type="entry name" value="ClpP/crotonase-like_dom_sf"/>
</dbReference>
<dbReference type="Pfam" id="PF00378">
    <property type="entry name" value="ECH_1"/>
    <property type="match status" value="1"/>
</dbReference>
<keyword evidence="3" id="KW-0413">Isomerase</keyword>
<evidence type="ECO:0000313" key="4">
    <source>
        <dbReference type="Proteomes" id="UP001549110"/>
    </source>
</evidence>
<comment type="similarity">
    <text evidence="1 2">Belongs to the enoyl-CoA hydratase/isomerase family.</text>
</comment>
<organism evidence="3 4">
    <name type="scientific">Phenylobacterium koreense</name>
    <dbReference type="NCBI Taxonomy" id="266125"/>
    <lineage>
        <taxon>Bacteria</taxon>
        <taxon>Pseudomonadati</taxon>
        <taxon>Pseudomonadota</taxon>
        <taxon>Alphaproteobacteria</taxon>
        <taxon>Caulobacterales</taxon>
        <taxon>Caulobacteraceae</taxon>
        <taxon>Phenylobacterium</taxon>
    </lineage>
</organism>
<protein>
    <submittedName>
        <fullName evidence="3">2-(1,2-epoxy-1,2-dihydrophenyl)acetyl-CoA isomerase</fullName>
        <ecNumber evidence="3">5.3.3.18</ecNumber>
    </submittedName>
</protein>
<evidence type="ECO:0000256" key="1">
    <source>
        <dbReference type="ARBA" id="ARBA00005254"/>
    </source>
</evidence>
<dbReference type="Gene3D" id="1.10.12.10">
    <property type="entry name" value="Lyase 2-enoyl-coa Hydratase, Chain A, domain 2"/>
    <property type="match status" value="1"/>
</dbReference>
<dbReference type="InterPro" id="IPR001753">
    <property type="entry name" value="Enoyl-CoA_hydra/iso"/>
</dbReference>
<dbReference type="SUPFAM" id="SSF52096">
    <property type="entry name" value="ClpP/crotonase"/>
    <property type="match status" value="1"/>
</dbReference>
<proteinExistence type="inferred from homology"/>
<dbReference type="InterPro" id="IPR014748">
    <property type="entry name" value="Enoyl-CoA_hydra_C"/>
</dbReference>
<comment type="caution">
    <text evidence="3">The sequence shown here is derived from an EMBL/GenBank/DDBJ whole genome shotgun (WGS) entry which is preliminary data.</text>
</comment>
<gene>
    <name evidence="3" type="ORF">ABID41_001335</name>
</gene>
<evidence type="ECO:0000256" key="2">
    <source>
        <dbReference type="RuleBase" id="RU003707"/>
    </source>
</evidence>
<sequence length="265" mass="28713">MGKLVEVSDAGHVRTIRLNRPDKKNALSQALAWGVVEAVDAAARDDDVWVVALTGSGDAFCAGLDLSGTAEPYHPYPAMSAQLDDIGWVGQFVLSIRKRCDKPVVGGINGVAVGAGLGLAMATDVRLIASSARLMAGYTRIGGSPDAGLTITLPQAMGYERAMRFMMENRTVTGAEALEWGLAGEVVDDAGFEARLAAYCQQLCEWSPITLRLLKRGIVKSYESVDMEQQLRYEVTNIGRAFRSEDGQEARRAFLEKRQPVFQGR</sequence>
<dbReference type="EMBL" id="JBEPLU010000001">
    <property type="protein sequence ID" value="MET3526240.1"/>
    <property type="molecule type" value="Genomic_DNA"/>
</dbReference>
<dbReference type="InterPro" id="IPR018376">
    <property type="entry name" value="Enoyl-CoA_hyd/isom_CS"/>
</dbReference>
<evidence type="ECO:0000313" key="3">
    <source>
        <dbReference type="EMBL" id="MET3526240.1"/>
    </source>
</evidence>
<dbReference type="RefSeq" id="WP_331933001.1">
    <property type="nucleotide sequence ID" value="NZ_JBEPLU010000001.1"/>
</dbReference>
<dbReference type="PROSITE" id="PS00166">
    <property type="entry name" value="ENOYL_COA_HYDRATASE"/>
    <property type="match status" value="1"/>
</dbReference>